<dbReference type="EMBL" id="AOSG01000071">
    <property type="protein sequence ID" value="EOR70455.1"/>
    <property type="molecule type" value="Genomic_DNA"/>
</dbReference>
<organism evidence="1 2">
    <name type="scientific">Thermobifida fusca TM51</name>
    <dbReference type="NCBI Taxonomy" id="1169414"/>
    <lineage>
        <taxon>Bacteria</taxon>
        <taxon>Bacillati</taxon>
        <taxon>Actinomycetota</taxon>
        <taxon>Actinomycetes</taxon>
        <taxon>Streptosporangiales</taxon>
        <taxon>Nocardiopsidaceae</taxon>
        <taxon>Thermobifida</taxon>
    </lineage>
</organism>
<dbReference type="AlphaFoldDB" id="A0A9P2WPP6"/>
<protein>
    <recommendedName>
        <fullName evidence="3">Cobalamin biosynthesis protein CbiX</fullName>
    </recommendedName>
</protein>
<dbReference type="RefSeq" id="WP_011292853.1">
    <property type="nucleotide sequence ID" value="NZ_AOSG01000071.1"/>
</dbReference>
<evidence type="ECO:0000313" key="2">
    <source>
        <dbReference type="Proteomes" id="UP000014184"/>
    </source>
</evidence>
<name>A0A9P2WPP6_THEFU</name>
<evidence type="ECO:0000313" key="1">
    <source>
        <dbReference type="EMBL" id="EOR70455.1"/>
    </source>
</evidence>
<proteinExistence type="predicted"/>
<comment type="caution">
    <text evidence="1">The sequence shown here is derived from an EMBL/GenBank/DDBJ whole genome shotgun (WGS) entry which is preliminary data.</text>
</comment>
<evidence type="ECO:0008006" key="3">
    <source>
        <dbReference type="Google" id="ProtNLM"/>
    </source>
</evidence>
<gene>
    <name evidence="1" type="ORF">TM51_12478</name>
</gene>
<dbReference type="SUPFAM" id="SSF53800">
    <property type="entry name" value="Chelatase"/>
    <property type="match status" value="1"/>
</dbReference>
<sequence length="229" mass="24158">MVPTMVLVADGTRDARRRDALHGLAEAVSDRREVPVCTAFGTRAELRDIVQSTAGPLVVVPAFLAGSDTASTELLAGLDLGGRFDACMTAPLGAVPSIVGQLIARLHAADWRPGDGIVLAVDGGLELSNDTEHRQVLDVARMLSRRLQTPVQIGYLREWAPSVTDAVARLRRNGHERVAVAAWQLVDGAELAELQDSGATTVTAPLGPSPVVVETLLAQHRAATARLAA</sequence>
<keyword evidence="2" id="KW-1185">Reference proteome</keyword>
<reference evidence="1 2" key="1">
    <citation type="journal article" date="2013" name="Genome Announc.">
        <title>Draft Genome Sequence of the Lignocellulose Decomposer Thermobifida fusca Strain TM51.</title>
        <authorList>
            <person name="Toth A."/>
            <person name="Barna T."/>
            <person name="Nagy I."/>
            <person name="Horvath B."/>
            <person name="Nagy I."/>
            <person name="Tancsics A."/>
            <person name="Kriszt B."/>
            <person name="Baka E."/>
            <person name="Fekete C."/>
            <person name="Kukolya J."/>
        </authorList>
    </citation>
    <scope>NUCLEOTIDE SEQUENCE [LARGE SCALE GENOMIC DNA]</scope>
    <source>
        <strain evidence="1 2">TM51</strain>
    </source>
</reference>
<dbReference type="Proteomes" id="UP000014184">
    <property type="component" value="Unassembled WGS sequence"/>
</dbReference>
<accession>A0A9P2WPP6</accession>
<dbReference type="Gene3D" id="3.40.50.1400">
    <property type="match status" value="2"/>
</dbReference>